<dbReference type="EMBL" id="LODL01000005">
    <property type="protein sequence ID" value="KXB32548.1"/>
    <property type="molecule type" value="Genomic_DNA"/>
</dbReference>
<reference evidence="1 2" key="1">
    <citation type="submission" date="2015-12" db="EMBL/GenBank/DDBJ databases">
        <title>Nitrous oxide reduction kinetics distinguish bacteria harboring typical versus atypical NosZ.</title>
        <authorList>
            <person name="Yoon S."/>
            <person name="Nissen S."/>
            <person name="Park D."/>
            <person name="Sanford R.A."/>
            <person name="Loeffler F.E."/>
        </authorList>
    </citation>
    <scope>NUCLEOTIDE SEQUENCE [LARGE SCALE GENOMIC DNA]</scope>
    <source>
        <strain evidence="1 2">ATCC BAA-841</strain>
    </source>
</reference>
<proteinExistence type="predicted"/>
<keyword evidence="2" id="KW-1185">Reference proteome</keyword>
<name>A0A133XNN7_9RHOO</name>
<sequence>MSAHWSNYPKAAIRSTVQIEAIINIFMAGDGMSGTAGTADQSGRELRVFVANCLMGGDEITRNGNNWIRDRVVFNCGDRRFLFRQKPEIVNNQLLQLKDRFAETTEVVVTDVAVSDLQDVLAVIDRICWLLSFVGTCRVIRFGYEYPNGSGLVSQQSVSGIGRLSRPVLDIRDGKRVKSLVEQTYDKYTQLAQVRKLPIVIDYLAQAEVPSQVIEVKAVLAFVALECLKHTFAVEKGIRYEKGAFRKPTWVPSGKNKKSDTYTFKELVGMMLGSVNMSHNLDASYRLRNELIHSGFSSESFNRRRELYEDVYDLIREYMLRLLGYRGRFALYSNPMGDTAEI</sequence>
<evidence type="ECO:0008006" key="3">
    <source>
        <dbReference type="Google" id="ProtNLM"/>
    </source>
</evidence>
<evidence type="ECO:0000313" key="2">
    <source>
        <dbReference type="Proteomes" id="UP000070186"/>
    </source>
</evidence>
<organism evidence="1 2">
    <name type="scientific">Dechloromonas denitrificans</name>
    <dbReference type="NCBI Taxonomy" id="281362"/>
    <lineage>
        <taxon>Bacteria</taxon>
        <taxon>Pseudomonadati</taxon>
        <taxon>Pseudomonadota</taxon>
        <taxon>Betaproteobacteria</taxon>
        <taxon>Rhodocyclales</taxon>
        <taxon>Azonexaceae</taxon>
        <taxon>Dechloromonas</taxon>
    </lineage>
</organism>
<dbReference type="AlphaFoldDB" id="A0A133XNN7"/>
<protein>
    <recommendedName>
        <fullName evidence="3">Apea-like HEPN domain-containing protein</fullName>
    </recommendedName>
</protein>
<accession>A0A133XNN7</accession>
<comment type="caution">
    <text evidence="1">The sequence shown here is derived from an EMBL/GenBank/DDBJ whole genome shotgun (WGS) entry which is preliminary data.</text>
</comment>
<evidence type="ECO:0000313" key="1">
    <source>
        <dbReference type="EMBL" id="KXB32548.1"/>
    </source>
</evidence>
<gene>
    <name evidence="1" type="ORF">AT959_02385</name>
</gene>
<dbReference type="Proteomes" id="UP000070186">
    <property type="component" value="Unassembled WGS sequence"/>
</dbReference>